<dbReference type="InterPro" id="IPR014030">
    <property type="entry name" value="Ketoacyl_synth_N"/>
</dbReference>
<evidence type="ECO:0000256" key="3">
    <source>
        <dbReference type="ARBA" id="ARBA00022553"/>
    </source>
</evidence>
<dbReference type="InterPro" id="IPR016036">
    <property type="entry name" value="Malonyl_transacylase_ACP-bd"/>
</dbReference>
<dbReference type="CDD" id="cd02440">
    <property type="entry name" value="AdoMet_MTases"/>
    <property type="match status" value="1"/>
</dbReference>
<dbReference type="Gene3D" id="3.40.50.720">
    <property type="entry name" value="NAD(P)-binding Rossmann-like Domain"/>
    <property type="match status" value="1"/>
</dbReference>
<dbReference type="InterPro" id="IPR050091">
    <property type="entry name" value="PKS_NRPS_Biosynth_Enz"/>
</dbReference>
<dbReference type="InterPro" id="IPR001227">
    <property type="entry name" value="Ac_transferase_dom_sf"/>
</dbReference>
<dbReference type="SUPFAM" id="SSF53335">
    <property type="entry name" value="S-adenosyl-L-methionine-dependent methyltransferases"/>
    <property type="match status" value="1"/>
</dbReference>
<dbReference type="SUPFAM" id="SSF53901">
    <property type="entry name" value="Thiolase-like"/>
    <property type="match status" value="1"/>
</dbReference>
<dbReference type="SMART" id="SM00822">
    <property type="entry name" value="PKS_KR"/>
    <property type="match status" value="1"/>
</dbReference>
<dbReference type="CDD" id="cd00833">
    <property type="entry name" value="PKS"/>
    <property type="match status" value="1"/>
</dbReference>
<organism evidence="8 9">
    <name type="scientific">Adonisia turfae CCMR0082</name>
    <dbReference type="NCBI Taxonomy" id="2304604"/>
    <lineage>
        <taxon>Bacteria</taxon>
        <taxon>Bacillati</taxon>
        <taxon>Cyanobacteriota</taxon>
        <taxon>Adonisia</taxon>
        <taxon>Adonisia turfae</taxon>
    </lineage>
</organism>
<dbReference type="InterPro" id="IPR036291">
    <property type="entry name" value="NAD(P)-bd_dom_sf"/>
</dbReference>
<keyword evidence="3" id="KW-0597">Phosphoprotein</keyword>
<dbReference type="InterPro" id="IPR016035">
    <property type="entry name" value="Acyl_Trfase/lysoPLipase"/>
</dbReference>
<dbReference type="Gene3D" id="3.40.366.10">
    <property type="entry name" value="Malonyl-Coenzyme A Acyl Carrier Protein, domain 2"/>
    <property type="match status" value="1"/>
</dbReference>
<dbReference type="Gene3D" id="3.40.47.10">
    <property type="match status" value="1"/>
</dbReference>
<evidence type="ECO:0000256" key="4">
    <source>
        <dbReference type="ARBA" id="ARBA00022679"/>
    </source>
</evidence>
<dbReference type="Pfam" id="PF00550">
    <property type="entry name" value="PP-binding"/>
    <property type="match status" value="1"/>
</dbReference>
<dbReference type="PROSITE" id="PS50075">
    <property type="entry name" value="CARRIER"/>
    <property type="match status" value="1"/>
</dbReference>
<dbReference type="FunFam" id="1.10.1200.10:FF:000005">
    <property type="entry name" value="Nonribosomal peptide synthetase 1"/>
    <property type="match status" value="1"/>
</dbReference>
<dbReference type="Gene3D" id="1.10.1240.100">
    <property type="match status" value="1"/>
</dbReference>
<sequence length="1950" mass="215189">MAVEQNGLEVAVIGLAGRFPGSRNIEAFWQNLVAGQEFVSIFSEDSSADSVKAAAILEDIDLFDASFFGINPRDAEIMDPQHRLFLECAWEALENAGYDPEQEMATIGVYAGVGRSTYLLYNLLPNHLHQTMGYFPILLASDKDYAPTRVSYKLNLNGPSISVGTACSSSLIAVNLAYQSLLSGECDMALAAGVSIKAPQNAMTLCPEGVSPDGHCWAFDARANGPVGGNGVGVVVLKRFSEALADGDYIYAVLKGMSANNDGAVKVSYTAPSELAQSRVIQSAQLMAEVEPETVTYVETHGSGTKLGDPIEIAALTHAFATEKKGYCALGSVKTNIGHLDAAAGITGLIKAVLCLDRKCIPPNVNFETPSPQIDFDNSPFFVNTTLSEWKTNGTPRRAGVSSFGFGGTNAHVVLEEAPQSALVDREQSTDEDSPWQLLLLSAKTEAALEQSTTNLIQYLQQHSQVDLADVAYTLQRGRQNFSHKRAVIARSVEDAIAALQDPKRILTTEQAIQKRPIAFMFTGLGSHYEDMAKELYHIEPIFAQQVDNCCQILDPLLGIDLREIIFPPQSAESTDTSAVISDAAAQAPKLDLRQMLGRDRQADGKDSSVLNQTHLTQPAIFVIEYALAKLWQSWEIHPSAMVGYSIGEYVAATLAGVLSLEEALTLVAKRAEMIAQLPPGAMLAVPLSAEAVQPLLNERISLSAVNGATQCVVAGEPDAIDQLQTQLIEQGLACRRLQSSHAFHSHMMEAIVPAFRTLVAGFNLQPPNIPYVSNLTGTWITPDQVTNPDYWIQHLRQPVRFADQVQALWQEQQPILLEIGAGQTLSSLALQCLDQVTTTEKIALASLRNAYESQSDKAFILNTVAQLWLAGVDIDWSAISAQHKRYRIPLPTYPFQRQHYWVDAPDESSIQSRLTTPEFWSSLVSMAQSKALDGVQTLDSHTHANYRQALDRLCTAYMNQAFRQLGAFQQPTQTYTLEALFEQTRVIPRYQELLERWLDVLVAHGCLQRDESGQFSQLEPLAPETISHRLADVKAKSADVISSEWIDDIYHIYGMNLPVILTGERQPLEFHFSMRLQEAGYTVPEYPSMPYYEPILVSIIQTIVDALPANNKLRILELGAGTGSATEKVLPLLPASQTDYTFTDVGSFFLSIAQQKFSQYSFINYGVLDIEKSPQEQGYAANGFDLLIAFNVLHVAQDIDATVKYARSLLAPGGILLLWEITEARLEADIMDGVLMQPIADATGQRNMGDPYLSKQQWKDILTVHGFDNVEAFSEFPAFGEHILVAQASALATPSAPPAFSQLKEIPAVSSNKQPVSDQKQPDMSDWFYTPSWQRSPLPSWTPQTSVGCWLVFMDDCELGEQIIQQLTPEEHGVVVVKIGEGFARDIDHDKQHTYTINPQRPGDYQTLFNELLALNLLPQKIIHLWLVNAENEHKVAETLGFYSLLFIAQALGEHNLKDTLEINVVSNNLQGLTGTEDICPEKALVLGPCQVIPTEYPHIQCRCIDLVLPTTKGYQQQQQLVDRLLMEFNHPISSTPMIAYRGCHRWVQTFESMHLGTVNKKQSRLKKKGVYLITGGLGGVGLTLATYLAENFQAKLVLTGRSSLPERDNWSNWLATHGQQESVSLKIRQIQHLESLGAEVMAVGADVTNLAQMQKVIEQACTQFGQIQGVIHAAFVRGGGIIQLKTQDVVAVDMAPKVKGIRVLEQLLKDNELDFWILCSSLRTLKPEAGLVDYSAENFFFDSFAHYGAYRYGWFIRSVDWDVWQGVGTAVTVQQEYEATAEKAFRIGMTPAEGVAIFERILSSSTEPQVIVSTQDFLADTGEQELVPLTPTNIETLKPKYQRPAGLKNVYIAPSSDLENKLAQKFQELLGFEQVGIHDSFFALGGDSLTGNILINQLRDIFQIEIPVRSLFECPTVSELTVLIENILIQELEALDEQEAEQLAAQQA</sequence>
<dbReference type="InterPro" id="IPR018201">
    <property type="entry name" value="Ketoacyl_synth_AS"/>
</dbReference>
<dbReference type="InterPro" id="IPR049490">
    <property type="entry name" value="C883_1060-like_KR_N"/>
</dbReference>
<dbReference type="Gene3D" id="1.10.1200.10">
    <property type="entry name" value="ACP-like"/>
    <property type="match status" value="1"/>
</dbReference>
<dbReference type="InterPro" id="IPR020806">
    <property type="entry name" value="PKS_PP-bd"/>
</dbReference>
<dbReference type="SUPFAM" id="SSF52151">
    <property type="entry name" value="FabD/lysophospholipase-like"/>
    <property type="match status" value="1"/>
</dbReference>
<dbReference type="InterPro" id="IPR016039">
    <property type="entry name" value="Thiolase-like"/>
</dbReference>
<proteinExistence type="predicted"/>
<dbReference type="Pfam" id="PF00109">
    <property type="entry name" value="ketoacyl-synt"/>
    <property type="match status" value="1"/>
</dbReference>
<dbReference type="PROSITE" id="PS00606">
    <property type="entry name" value="KS3_1"/>
    <property type="match status" value="1"/>
</dbReference>
<dbReference type="PANTHER" id="PTHR43775">
    <property type="entry name" value="FATTY ACID SYNTHASE"/>
    <property type="match status" value="1"/>
</dbReference>
<evidence type="ECO:0000313" key="9">
    <source>
        <dbReference type="Proteomes" id="UP000473574"/>
    </source>
</evidence>
<name>A0A6M0S0Q9_9CYAN</name>
<dbReference type="Gene3D" id="3.30.70.250">
    <property type="entry name" value="Malonyl-CoA ACP transacylase, ACP-binding"/>
    <property type="match status" value="1"/>
</dbReference>
<reference evidence="8 9" key="1">
    <citation type="journal article" date="2020" name="Microb. Ecol.">
        <title>Ecogenomics of the Marine Benthic Filamentous Cyanobacterium Adonisia.</title>
        <authorList>
            <person name="Walter J.M."/>
            <person name="Coutinho F.H."/>
            <person name="Leomil L."/>
            <person name="Hargreaves P.I."/>
            <person name="Campeao M.E."/>
            <person name="Vieira V.V."/>
            <person name="Silva B.S."/>
            <person name="Fistarol G.O."/>
            <person name="Salomon P.S."/>
            <person name="Sawabe T."/>
            <person name="Mino S."/>
            <person name="Hosokawa M."/>
            <person name="Miyashita H."/>
            <person name="Maruyama F."/>
            <person name="van Verk M.C."/>
            <person name="Dutilh B.E."/>
            <person name="Thompson C.C."/>
            <person name="Thompson F.L."/>
        </authorList>
    </citation>
    <scope>NUCLEOTIDE SEQUENCE [LARGE SCALE GENOMIC DNA]</scope>
    <source>
        <strain evidence="8 9">CCMR0082</strain>
    </source>
</reference>
<dbReference type="InterPro" id="IPR009081">
    <property type="entry name" value="PP-bd_ACP"/>
</dbReference>
<feature type="domain" description="Carrier" evidence="6">
    <location>
        <begin position="1855"/>
        <end position="1930"/>
    </location>
</feature>
<comment type="caution">
    <text evidence="8">The sequence shown here is derived from an EMBL/GenBank/DDBJ whole genome shotgun (WGS) entry which is preliminary data.</text>
</comment>
<dbReference type="CDD" id="cd08953">
    <property type="entry name" value="KR_2_SDR_x"/>
    <property type="match status" value="1"/>
</dbReference>
<dbReference type="GO" id="GO:0006633">
    <property type="term" value="P:fatty acid biosynthetic process"/>
    <property type="evidence" value="ECO:0007669"/>
    <property type="project" value="InterPro"/>
</dbReference>
<dbReference type="InterPro" id="IPR020841">
    <property type="entry name" value="PKS_Beta-ketoAc_synthase_dom"/>
</dbReference>
<dbReference type="Gene3D" id="3.30.70.3290">
    <property type="match status" value="1"/>
</dbReference>
<gene>
    <name evidence="8" type="ORF">D0962_01910</name>
</gene>
<dbReference type="GO" id="GO:0031177">
    <property type="term" value="F:phosphopantetheine binding"/>
    <property type="evidence" value="ECO:0007669"/>
    <property type="project" value="InterPro"/>
</dbReference>
<evidence type="ECO:0000313" key="8">
    <source>
        <dbReference type="EMBL" id="NEZ61541.1"/>
    </source>
</evidence>
<dbReference type="Pfam" id="PF02801">
    <property type="entry name" value="Ketoacyl-synt_C"/>
    <property type="match status" value="1"/>
</dbReference>
<dbReference type="InterPro" id="IPR029063">
    <property type="entry name" value="SAM-dependent_MTases_sf"/>
</dbReference>
<feature type="domain" description="Ketosynthase family 3 (KS3)" evidence="7">
    <location>
        <begin position="7"/>
        <end position="417"/>
    </location>
</feature>
<protein>
    <submittedName>
        <fullName evidence="8">Acyltransferase domain-containing protein</fullName>
    </submittedName>
</protein>
<dbReference type="SMART" id="SM00825">
    <property type="entry name" value="PKS_KS"/>
    <property type="match status" value="1"/>
</dbReference>
<evidence type="ECO:0000259" key="6">
    <source>
        <dbReference type="PROSITE" id="PS50075"/>
    </source>
</evidence>
<dbReference type="InterPro" id="IPR014043">
    <property type="entry name" value="Acyl_transferase_dom"/>
</dbReference>
<dbReference type="Pfam" id="PF21394">
    <property type="entry name" value="Beta-ketacyl_N"/>
    <property type="match status" value="1"/>
</dbReference>
<evidence type="ECO:0000256" key="5">
    <source>
        <dbReference type="ARBA" id="ARBA00023268"/>
    </source>
</evidence>
<evidence type="ECO:0000256" key="1">
    <source>
        <dbReference type="ARBA" id="ARBA00001957"/>
    </source>
</evidence>
<dbReference type="GO" id="GO:0004315">
    <property type="term" value="F:3-oxoacyl-[acyl-carrier-protein] synthase activity"/>
    <property type="evidence" value="ECO:0007669"/>
    <property type="project" value="InterPro"/>
</dbReference>
<dbReference type="InterPro" id="IPR057326">
    <property type="entry name" value="KR_dom"/>
</dbReference>
<dbReference type="GO" id="GO:0004312">
    <property type="term" value="F:fatty acid synthase activity"/>
    <property type="evidence" value="ECO:0007669"/>
    <property type="project" value="TreeGrafter"/>
</dbReference>
<dbReference type="InterPro" id="IPR013217">
    <property type="entry name" value="Methyltransf_12"/>
</dbReference>
<dbReference type="InterPro" id="IPR014031">
    <property type="entry name" value="Ketoacyl_synth_C"/>
</dbReference>
<keyword evidence="2" id="KW-0596">Phosphopantetheine</keyword>
<dbReference type="SUPFAM" id="SSF55048">
    <property type="entry name" value="Probable ACP-binding domain of malonyl-CoA ACP transacylase"/>
    <property type="match status" value="1"/>
</dbReference>
<dbReference type="SMART" id="SM00827">
    <property type="entry name" value="PKS_AT"/>
    <property type="match status" value="1"/>
</dbReference>
<dbReference type="RefSeq" id="WP_163659376.1">
    <property type="nucleotide sequence ID" value="NZ_QZCE01000001.1"/>
</dbReference>
<dbReference type="Pfam" id="PF00698">
    <property type="entry name" value="Acyl_transf_1"/>
    <property type="match status" value="1"/>
</dbReference>
<dbReference type="Pfam" id="PF08242">
    <property type="entry name" value="Methyltransf_12"/>
    <property type="match status" value="1"/>
</dbReference>
<comment type="cofactor">
    <cofactor evidence="1">
        <name>pantetheine 4'-phosphate</name>
        <dbReference type="ChEBI" id="CHEBI:47942"/>
    </cofactor>
</comment>
<dbReference type="SUPFAM" id="SSF47336">
    <property type="entry name" value="ACP-like"/>
    <property type="match status" value="1"/>
</dbReference>
<dbReference type="SMART" id="SM00823">
    <property type="entry name" value="PKS_PP"/>
    <property type="match status" value="1"/>
</dbReference>
<dbReference type="Proteomes" id="UP000473574">
    <property type="component" value="Unassembled WGS sequence"/>
</dbReference>
<evidence type="ECO:0000256" key="2">
    <source>
        <dbReference type="ARBA" id="ARBA00022450"/>
    </source>
</evidence>
<dbReference type="InterPro" id="IPR013968">
    <property type="entry name" value="PKS_KR"/>
</dbReference>
<dbReference type="Gene3D" id="3.40.50.150">
    <property type="entry name" value="Vaccinia Virus protein VP39"/>
    <property type="match status" value="1"/>
</dbReference>
<accession>A0A6M0S0Q9</accession>
<dbReference type="InterPro" id="IPR036736">
    <property type="entry name" value="ACP-like_sf"/>
</dbReference>
<keyword evidence="5" id="KW-0511">Multifunctional enzyme</keyword>
<dbReference type="Pfam" id="PF08659">
    <property type="entry name" value="KR"/>
    <property type="match status" value="1"/>
</dbReference>
<dbReference type="SUPFAM" id="SSF51735">
    <property type="entry name" value="NAD(P)-binding Rossmann-fold domains"/>
    <property type="match status" value="2"/>
</dbReference>
<dbReference type="Pfam" id="PF22621">
    <property type="entry name" value="CurL-like_PKS_C"/>
    <property type="match status" value="1"/>
</dbReference>
<dbReference type="EMBL" id="QZCE01000001">
    <property type="protein sequence ID" value="NEZ61541.1"/>
    <property type="molecule type" value="Genomic_DNA"/>
</dbReference>
<keyword evidence="8" id="KW-0012">Acyltransferase</keyword>
<evidence type="ECO:0000259" key="7">
    <source>
        <dbReference type="PROSITE" id="PS52004"/>
    </source>
</evidence>
<dbReference type="PROSITE" id="PS52004">
    <property type="entry name" value="KS3_2"/>
    <property type="match status" value="1"/>
</dbReference>
<dbReference type="PANTHER" id="PTHR43775:SF51">
    <property type="entry name" value="INACTIVE PHENOLPHTHIOCEROL SYNTHESIS POLYKETIDE SYNTHASE TYPE I PKS1-RELATED"/>
    <property type="match status" value="1"/>
</dbReference>
<keyword evidence="4 8" id="KW-0808">Transferase</keyword>